<evidence type="ECO:0000313" key="1">
    <source>
        <dbReference type="EMBL" id="ACN35768.1"/>
    </source>
</evidence>
<sequence length="123" mass="13291">MCFQLKSNFLIFSTYSAHRLLSSNLNVIMQHRATVAAEAINQTLGGRCRNHVHLLGHLQERGSQGRDVNRAQLTGRGGEVVEAATGSGELFIDVTVFEGHVMSRGGTTWNPRRCGANGVPGST</sequence>
<reference evidence="1" key="2">
    <citation type="submission" date="2012-06" db="EMBL/GenBank/DDBJ databases">
        <authorList>
            <person name="Yu Y."/>
            <person name="Currie J."/>
            <person name="Lomeli R."/>
            <person name="Angelova A."/>
            <person name="Collura K."/>
            <person name="Wissotski M."/>
            <person name="Campos D."/>
            <person name="Kudrna D."/>
            <person name="Golser W."/>
            <person name="Ashely E."/>
            <person name="Descour A."/>
            <person name="Fernandes J."/>
            <person name="Soderlund C."/>
            <person name="Walbot V."/>
        </authorList>
    </citation>
    <scope>NUCLEOTIDE SEQUENCE</scope>
    <source>
        <strain evidence="1">B73</strain>
    </source>
</reference>
<organism evidence="1">
    <name type="scientific">Zea mays</name>
    <name type="common">Maize</name>
    <dbReference type="NCBI Taxonomy" id="4577"/>
    <lineage>
        <taxon>Eukaryota</taxon>
        <taxon>Viridiplantae</taxon>
        <taxon>Streptophyta</taxon>
        <taxon>Embryophyta</taxon>
        <taxon>Tracheophyta</taxon>
        <taxon>Spermatophyta</taxon>
        <taxon>Magnoliopsida</taxon>
        <taxon>Liliopsida</taxon>
        <taxon>Poales</taxon>
        <taxon>Poaceae</taxon>
        <taxon>PACMAD clade</taxon>
        <taxon>Panicoideae</taxon>
        <taxon>Andropogonodae</taxon>
        <taxon>Andropogoneae</taxon>
        <taxon>Tripsacinae</taxon>
        <taxon>Zea</taxon>
    </lineage>
</organism>
<reference evidence="1" key="1">
    <citation type="journal article" date="2009" name="PLoS Genet.">
        <title>Sequencing, mapping, and analysis of 27,455 maize full-length cDNAs.</title>
        <authorList>
            <person name="Soderlund C."/>
            <person name="Descour A."/>
            <person name="Kudrna D."/>
            <person name="Bomhoff M."/>
            <person name="Boyd L."/>
            <person name="Currie J."/>
            <person name="Angelova A."/>
            <person name="Collura K."/>
            <person name="Wissotski M."/>
            <person name="Ashley E."/>
            <person name="Morrow D."/>
            <person name="Fernandes J."/>
            <person name="Walbot V."/>
            <person name="Yu Y."/>
        </authorList>
    </citation>
    <scope>NUCLEOTIDE SEQUENCE</scope>
    <source>
        <strain evidence="1">B73</strain>
    </source>
</reference>
<proteinExistence type="evidence at transcript level"/>
<dbReference type="EMBL" id="BT068871">
    <property type="protein sequence ID" value="ACN35768.1"/>
    <property type="molecule type" value="mRNA"/>
</dbReference>
<protein>
    <submittedName>
        <fullName evidence="1">Uncharacterized protein</fullName>
    </submittedName>
</protein>
<name>C0PKQ2_MAIZE</name>
<accession>C0PKQ2</accession>
<dbReference type="AlphaFoldDB" id="C0PKQ2"/>